<organism evidence="3 4">
    <name type="scientific">Vulcanisaeta moutnovskia (strain 768-28)</name>
    <dbReference type="NCBI Taxonomy" id="985053"/>
    <lineage>
        <taxon>Archaea</taxon>
        <taxon>Thermoproteota</taxon>
        <taxon>Thermoprotei</taxon>
        <taxon>Thermoproteales</taxon>
        <taxon>Thermoproteaceae</taxon>
        <taxon>Vulcanisaeta</taxon>
    </lineage>
</organism>
<keyword evidence="1" id="KW-0175">Coiled coil</keyword>
<proteinExistence type="predicted"/>
<evidence type="ECO:0000256" key="1">
    <source>
        <dbReference type="SAM" id="Coils"/>
    </source>
</evidence>
<feature type="coiled-coil region" evidence="1">
    <location>
        <begin position="318"/>
        <end position="345"/>
    </location>
</feature>
<dbReference type="Gene3D" id="1.10.3210.10">
    <property type="entry name" value="Hypothetical protein af1432"/>
    <property type="match status" value="1"/>
</dbReference>
<evidence type="ECO:0000313" key="3">
    <source>
        <dbReference type="EMBL" id="ADY00406.1"/>
    </source>
</evidence>
<evidence type="ECO:0000313" key="4">
    <source>
        <dbReference type="Proteomes" id="UP000007485"/>
    </source>
</evidence>
<dbReference type="GeneID" id="10287842"/>
<dbReference type="SUPFAM" id="SSF109604">
    <property type="entry name" value="HD-domain/PDEase-like"/>
    <property type="match status" value="1"/>
</dbReference>
<feature type="domain" description="HD/PDEase" evidence="2">
    <location>
        <begin position="52"/>
        <end position="255"/>
    </location>
</feature>
<dbReference type="GO" id="GO:0006203">
    <property type="term" value="P:dGTP catabolic process"/>
    <property type="evidence" value="ECO:0007669"/>
    <property type="project" value="TreeGrafter"/>
</dbReference>
<dbReference type="InterPro" id="IPR006674">
    <property type="entry name" value="HD_domain"/>
</dbReference>
<name>F0QSY5_VULM7</name>
<dbReference type="PANTHER" id="PTHR11373:SF4">
    <property type="entry name" value="DEOXYNUCLEOSIDE TRIPHOSPHATE TRIPHOSPHOHYDROLASE SAMHD1"/>
    <property type="match status" value="1"/>
</dbReference>
<dbReference type="CDD" id="cd00077">
    <property type="entry name" value="HDc"/>
    <property type="match status" value="1"/>
</dbReference>
<dbReference type="Proteomes" id="UP000007485">
    <property type="component" value="Chromosome"/>
</dbReference>
<dbReference type="OrthoDB" id="8895at2157"/>
<dbReference type="STRING" id="985053.VMUT_0190"/>
<sequence length="567" mass="65312">MVLSFTKVIADPALGWIRLTNEEARFIDSCKYVQRLRHIRQLGLTYMVYPSARHSRFEHSLGMLQIVTLMLERILRLNDIKDLLLSLGRSIGLDTEDELIMHMRVAALLHDLGHLPFSHVFEGVFGQSIDPLIRNCSKDVNEEIIGRVFKGSFKEHELITYFILTNNDEFKGVLKETLPGIDLRIIKALLHSDIIGKIIELSPQHADIIDYEDRKFLDSLGEELNFFNLLRNLISGDLDADRVEYVLRDSYLTGASIGSTISIGDIERILDNMKIVKNDKNYVLAFDEKARANLEGFVIARFNIYKLVYLHHKVVLFNTLAKNLLSELLRHYDELNEDIKDYLCRLYRFSIGYLKGYDIMYIIDDYLLSVLLRNRQYLLDRIHGISKYLDPLITRSTAYKALWKRDFEFLDLINKQGIDLALINDSFPYLLSKGEIRSEVLRTFYGRLRGELRGSSITCLSKLADDDLESSIIIGFRVFEPETRLNIIHGNTLANINDLSPLVVSVTDAWKRSPHVFVFVDIAKLSSACWGIDVNSMMDYLKSLVIKAMYNVLRDFGSAISKYLKDL</sequence>
<dbReference type="GO" id="GO:0008832">
    <property type="term" value="F:dGTPase activity"/>
    <property type="evidence" value="ECO:0007669"/>
    <property type="project" value="TreeGrafter"/>
</dbReference>
<dbReference type="PANTHER" id="PTHR11373">
    <property type="entry name" value="DEOXYNUCLEOSIDE TRIPHOSPHATE TRIPHOSPHOHYDROLASE"/>
    <property type="match status" value="1"/>
</dbReference>
<protein>
    <submittedName>
        <fullName evidence="3">Metal dependent phosphohydrolase</fullName>
    </submittedName>
</protein>
<dbReference type="RefSeq" id="WP_013603569.1">
    <property type="nucleotide sequence ID" value="NC_015151.1"/>
</dbReference>
<dbReference type="eggNOG" id="arCOG04430">
    <property type="taxonomic scope" value="Archaea"/>
</dbReference>
<dbReference type="AlphaFoldDB" id="F0QSY5"/>
<reference evidence="3 4" key="1">
    <citation type="journal article" date="2011" name="J. Bacteriol.">
        <title>Complete genome sequence of 'Vulcanisaeta moutnovskia' strain 768-28, a novel member of the hyperthermophilic crenarchaeal genus vulcanisaeta.</title>
        <authorList>
            <person name="Gumerov V.M."/>
            <person name="Mardanov A.V."/>
            <person name="Beletsky A.V."/>
            <person name="Prokofeva M.I."/>
            <person name="Bonch-Osmolovskaya E.A."/>
            <person name="Ravin N.V."/>
            <person name="Skryabin K.G."/>
        </authorList>
    </citation>
    <scope>NUCLEOTIDE SEQUENCE [LARGE SCALE GENOMIC DNA]</scope>
    <source>
        <strain evidence="3 4">768-28</strain>
    </source>
</reference>
<dbReference type="KEGG" id="vmo:VMUT_0190"/>
<gene>
    <name evidence="3" type="ordered locus">VMUT_0190</name>
</gene>
<accession>F0QSY5</accession>
<dbReference type="EMBL" id="CP002529">
    <property type="protein sequence ID" value="ADY00406.1"/>
    <property type="molecule type" value="Genomic_DNA"/>
</dbReference>
<dbReference type="InterPro" id="IPR003607">
    <property type="entry name" value="HD/PDEase_dom"/>
</dbReference>
<dbReference type="SMART" id="SM00471">
    <property type="entry name" value="HDc"/>
    <property type="match status" value="1"/>
</dbReference>
<dbReference type="Pfam" id="PF01966">
    <property type="entry name" value="HD"/>
    <property type="match status" value="1"/>
</dbReference>
<dbReference type="HOGENOM" id="CLU_505928_0_0_2"/>
<dbReference type="InterPro" id="IPR050135">
    <property type="entry name" value="dGTPase-like"/>
</dbReference>
<keyword evidence="4" id="KW-1185">Reference proteome</keyword>
<evidence type="ECO:0000259" key="2">
    <source>
        <dbReference type="SMART" id="SM00471"/>
    </source>
</evidence>